<evidence type="ECO:0000259" key="6">
    <source>
        <dbReference type="PROSITE" id="PS50109"/>
    </source>
</evidence>
<dbReference type="PANTHER" id="PTHR43547">
    <property type="entry name" value="TWO-COMPONENT HISTIDINE KINASE"/>
    <property type="match status" value="1"/>
</dbReference>
<keyword evidence="4 7" id="KW-0808">Transferase</keyword>
<dbReference type="Proteomes" id="UP000604661">
    <property type="component" value="Unassembled WGS sequence"/>
</dbReference>
<name>A0ABR8F4Z6_NOSLI</name>
<evidence type="ECO:0000256" key="1">
    <source>
        <dbReference type="ARBA" id="ARBA00000085"/>
    </source>
</evidence>
<evidence type="ECO:0000313" key="7">
    <source>
        <dbReference type="EMBL" id="MBD2564964.1"/>
    </source>
</evidence>
<dbReference type="RefSeq" id="WP_190900758.1">
    <property type="nucleotide sequence ID" value="NZ_JACJTE010000064.1"/>
</dbReference>
<dbReference type="EC" id="2.7.13.3" evidence="2"/>
<sequence>MLRKKSLQKTHSLEISHQTFQADINLKNQMQERIAKLEQVLKFESTLRRISEKLLASLDESYILQTAINELALELETACCATLLLDLKLQIFTSHSLALGIMPVCEAEIISPSSNPEIDQQLRQGKYVQFCPNTSSNQSRYTLFANPIVNDNDTFGTLWVIWDISKILEDSDIYVVQQVANQCAIAIHQSRLYQAAQKQVEELKRLNEVKDDFLNTVTHDLRAPLSNMRLAADMLNHQLTEGRRVCGHISQQNSACSKTLSHLKILQAECERGITLINDLLDLQRLETEKEPLNTDAIDLEDWLHYIIQPFEKRIEQRQLALKLDFAPNLPTLLSNSANLQRVISELLHNACKYTPPHETISLTILAELEQVQICVSNSGVEIPSKELPRIFEKFYRVPSSDRWKQGGTGLGLALVKNVVEHLNGSIEVESRDGQTSFTVKLPISPVI</sequence>
<dbReference type="PRINTS" id="PR00344">
    <property type="entry name" value="BCTRLSENSOR"/>
</dbReference>
<organism evidence="7 8">
    <name type="scientific">Nostoc linckia FACHB-391</name>
    <dbReference type="NCBI Taxonomy" id="2692906"/>
    <lineage>
        <taxon>Bacteria</taxon>
        <taxon>Bacillati</taxon>
        <taxon>Cyanobacteriota</taxon>
        <taxon>Cyanophyceae</taxon>
        <taxon>Nostocales</taxon>
        <taxon>Nostocaceae</taxon>
        <taxon>Nostoc</taxon>
    </lineage>
</organism>
<dbReference type="EMBL" id="JACJTE010000064">
    <property type="protein sequence ID" value="MBD2564964.1"/>
    <property type="molecule type" value="Genomic_DNA"/>
</dbReference>
<dbReference type="GO" id="GO:0016301">
    <property type="term" value="F:kinase activity"/>
    <property type="evidence" value="ECO:0007669"/>
    <property type="project" value="UniProtKB-KW"/>
</dbReference>
<dbReference type="Pfam" id="PF02518">
    <property type="entry name" value="HATPase_c"/>
    <property type="match status" value="1"/>
</dbReference>
<accession>A0ABR8F4Z6</accession>
<dbReference type="SMART" id="SM00388">
    <property type="entry name" value="HisKA"/>
    <property type="match status" value="1"/>
</dbReference>
<gene>
    <name evidence="7" type="ORF">H6G95_31175</name>
</gene>
<evidence type="ECO:0000256" key="4">
    <source>
        <dbReference type="ARBA" id="ARBA00022777"/>
    </source>
</evidence>
<keyword evidence="4 7" id="KW-0418">Kinase</keyword>
<dbReference type="InterPro" id="IPR003018">
    <property type="entry name" value="GAF"/>
</dbReference>
<dbReference type="Gene3D" id="3.30.565.10">
    <property type="entry name" value="Histidine kinase-like ATPase, C-terminal domain"/>
    <property type="match status" value="1"/>
</dbReference>
<dbReference type="Gene3D" id="3.30.450.40">
    <property type="match status" value="1"/>
</dbReference>
<dbReference type="PANTHER" id="PTHR43547:SF2">
    <property type="entry name" value="HYBRID SIGNAL TRANSDUCTION HISTIDINE KINASE C"/>
    <property type="match status" value="1"/>
</dbReference>
<dbReference type="Pfam" id="PF01590">
    <property type="entry name" value="GAF"/>
    <property type="match status" value="1"/>
</dbReference>
<keyword evidence="8" id="KW-1185">Reference proteome</keyword>
<dbReference type="InterPro" id="IPR029016">
    <property type="entry name" value="GAF-like_dom_sf"/>
</dbReference>
<feature type="domain" description="Histidine kinase" evidence="6">
    <location>
        <begin position="216"/>
        <end position="446"/>
    </location>
</feature>
<dbReference type="CDD" id="cd00082">
    <property type="entry name" value="HisKA"/>
    <property type="match status" value="1"/>
</dbReference>
<comment type="caution">
    <text evidence="7">The sequence shown here is derived from an EMBL/GenBank/DDBJ whole genome shotgun (WGS) entry which is preliminary data.</text>
</comment>
<dbReference type="SUPFAM" id="SSF55781">
    <property type="entry name" value="GAF domain-like"/>
    <property type="match status" value="1"/>
</dbReference>
<dbReference type="SUPFAM" id="SSF55874">
    <property type="entry name" value="ATPase domain of HSP90 chaperone/DNA topoisomerase II/histidine kinase"/>
    <property type="match status" value="1"/>
</dbReference>
<keyword evidence="3" id="KW-0597">Phosphoprotein</keyword>
<dbReference type="InterPro" id="IPR003594">
    <property type="entry name" value="HATPase_dom"/>
</dbReference>
<dbReference type="InterPro" id="IPR003661">
    <property type="entry name" value="HisK_dim/P_dom"/>
</dbReference>
<keyword evidence="5" id="KW-0902">Two-component regulatory system</keyword>
<evidence type="ECO:0000256" key="2">
    <source>
        <dbReference type="ARBA" id="ARBA00012438"/>
    </source>
</evidence>
<evidence type="ECO:0000313" key="8">
    <source>
        <dbReference type="Proteomes" id="UP000604661"/>
    </source>
</evidence>
<protein>
    <recommendedName>
        <fullName evidence="2">histidine kinase</fullName>
        <ecNumber evidence="2">2.7.13.3</ecNumber>
    </recommendedName>
</protein>
<proteinExistence type="predicted"/>
<dbReference type="SMART" id="SM00387">
    <property type="entry name" value="HATPase_c"/>
    <property type="match status" value="1"/>
</dbReference>
<dbReference type="CDD" id="cd00075">
    <property type="entry name" value="HATPase"/>
    <property type="match status" value="1"/>
</dbReference>
<dbReference type="InterPro" id="IPR005467">
    <property type="entry name" value="His_kinase_dom"/>
</dbReference>
<comment type="catalytic activity">
    <reaction evidence="1">
        <text>ATP + protein L-histidine = ADP + protein N-phospho-L-histidine.</text>
        <dbReference type="EC" id="2.7.13.3"/>
    </reaction>
</comment>
<evidence type="ECO:0000256" key="5">
    <source>
        <dbReference type="ARBA" id="ARBA00023012"/>
    </source>
</evidence>
<dbReference type="SMART" id="SM00065">
    <property type="entry name" value="GAF"/>
    <property type="match status" value="1"/>
</dbReference>
<dbReference type="Pfam" id="PF00512">
    <property type="entry name" value="HisKA"/>
    <property type="match status" value="1"/>
</dbReference>
<evidence type="ECO:0000256" key="3">
    <source>
        <dbReference type="ARBA" id="ARBA00022553"/>
    </source>
</evidence>
<reference evidence="7 8" key="1">
    <citation type="journal article" date="2020" name="ISME J.">
        <title>Comparative genomics reveals insights into cyanobacterial evolution and habitat adaptation.</title>
        <authorList>
            <person name="Chen M.Y."/>
            <person name="Teng W.K."/>
            <person name="Zhao L."/>
            <person name="Hu C.X."/>
            <person name="Zhou Y.K."/>
            <person name="Han B.P."/>
            <person name="Song L.R."/>
            <person name="Shu W.S."/>
        </authorList>
    </citation>
    <scope>NUCLEOTIDE SEQUENCE [LARGE SCALE GENOMIC DNA]</scope>
    <source>
        <strain evidence="7 8">FACHB-391</strain>
    </source>
</reference>
<dbReference type="Gene3D" id="1.10.287.130">
    <property type="match status" value="1"/>
</dbReference>
<dbReference type="InterPro" id="IPR004358">
    <property type="entry name" value="Sig_transdc_His_kin-like_C"/>
</dbReference>
<dbReference type="PROSITE" id="PS50109">
    <property type="entry name" value="HIS_KIN"/>
    <property type="match status" value="1"/>
</dbReference>
<dbReference type="InterPro" id="IPR036890">
    <property type="entry name" value="HATPase_C_sf"/>
</dbReference>